<name>A0ABP7RGB8_9ACTN</name>
<evidence type="ECO:0000259" key="6">
    <source>
        <dbReference type="Pfam" id="PF14759"/>
    </source>
</evidence>
<dbReference type="Pfam" id="PF14759">
    <property type="entry name" value="Reductase_C"/>
    <property type="match status" value="1"/>
</dbReference>
<dbReference type="Proteomes" id="UP001500456">
    <property type="component" value="Unassembled WGS sequence"/>
</dbReference>
<dbReference type="SUPFAM" id="SSF55424">
    <property type="entry name" value="FAD/NAD-linked reductases, dimerisation (C-terminal) domain"/>
    <property type="match status" value="1"/>
</dbReference>
<dbReference type="EMBL" id="BAAAZX010000010">
    <property type="protein sequence ID" value="GAA3997076.1"/>
    <property type="molecule type" value="Genomic_DNA"/>
</dbReference>
<proteinExistence type="predicted"/>
<dbReference type="Pfam" id="PF07992">
    <property type="entry name" value="Pyr_redox_2"/>
    <property type="match status" value="1"/>
</dbReference>
<dbReference type="SUPFAM" id="SSF51905">
    <property type="entry name" value="FAD/NAD(P)-binding domain"/>
    <property type="match status" value="2"/>
</dbReference>
<evidence type="ECO:0000256" key="1">
    <source>
        <dbReference type="ARBA" id="ARBA00001974"/>
    </source>
</evidence>
<keyword evidence="2" id="KW-0285">Flavoprotein</keyword>
<dbReference type="InterPro" id="IPR023753">
    <property type="entry name" value="FAD/NAD-binding_dom"/>
</dbReference>
<protein>
    <submittedName>
        <fullName evidence="7">FAD-dependent oxidoreductase</fullName>
    </submittedName>
</protein>
<evidence type="ECO:0000256" key="3">
    <source>
        <dbReference type="ARBA" id="ARBA00022827"/>
    </source>
</evidence>
<dbReference type="PANTHER" id="PTHR43557">
    <property type="entry name" value="APOPTOSIS-INDUCING FACTOR 1"/>
    <property type="match status" value="1"/>
</dbReference>
<dbReference type="Gene3D" id="3.50.50.60">
    <property type="entry name" value="FAD/NAD(P)-binding domain"/>
    <property type="match status" value="2"/>
</dbReference>
<dbReference type="RefSeq" id="WP_345564700.1">
    <property type="nucleotide sequence ID" value="NZ_BAAAZX010000010.1"/>
</dbReference>
<reference evidence="8" key="1">
    <citation type="journal article" date="2019" name="Int. J. Syst. Evol. Microbiol.">
        <title>The Global Catalogue of Microorganisms (GCM) 10K type strain sequencing project: providing services to taxonomists for standard genome sequencing and annotation.</title>
        <authorList>
            <consortium name="The Broad Institute Genomics Platform"/>
            <consortium name="The Broad Institute Genome Sequencing Center for Infectious Disease"/>
            <person name="Wu L."/>
            <person name="Ma J."/>
        </authorList>
    </citation>
    <scope>NUCLEOTIDE SEQUENCE [LARGE SCALE GENOMIC DNA]</scope>
    <source>
        <strain evidence="8">JCM 16924</strain>
    </source>
</reference>
<keyword evidence="3" id="KW-0274">FAD</keyword>
<feature type="domain" description="Reductase C-terminal" evidence="6">
    <location>
        <begin position="311"/>
        <end position="383"/>
    </location>
</feature>
<comment type="cofactor">
    <cofactor evidence="1">
        <name>FAD</name>
        <dbReference type="ChEBI" id="CHEBI:57692"/>
    </cofactor>
</comment>
<evidence type="ECO:0000313" key="7">
    <source>
        <dbReference type="EMBL" id="GAA3997076.1"/>
    </source>
</evidence>
<sequence>MRRIVVVGASAAGLAAVETLRREGYDGTLTLVGDEPWTPYDRPPLSKQLLAAEWEPDRLALRTPDDLAGLGLDLRLGVAATGLELSDRTVRLADGSDVPYDGLIVATGVRPRRLPGEGAHVLRTFDDALMLRERLTPGRRLVVVGAGFLGAEATAVAWRLGAHVTLLEPAPVPLAHAVGTEVGRVLSRAHVDRGVDLRCGVTVTEVTEDGVRLANGEAIDADEVLVAVGSLPNTEWLDGSGLAVGDGVVCDEFCEAARNVYAAGDVARWYNPLFGTSMRIEHRTNAAEQGMAAARNLLHPEALKPFAPVPYFWSDQYDMKVQAYGFLRGHDEVAVVDGDLAERRFVAVYRTGDRVSGALAVGMPPKAIRLWRQAIAAGAAWSETARTEVPATGA</sequence>
<dbReference type="PANTHER" id="PTHR43557:SF2">
    <property type="entry name" value="RIESKE DOMAIN-CONTAINING PROTEIN-RELATED"/>
    <property type="match status" value="1"/>
</dbReference>
<dbReference type="Gene3D" id="3.30.390.30">
    <property type="match status" value="1"/>
</dbReference>
<dbReference type="InterPro" id="IPR050446">
    <property type="entry name" value="FAD-oxidoreductase/Apoptosis"/>
</dbReference>
<gene>
    <name evidence="7" type="ORF">GCM10022232_37570</name>
</gene>
<evidence type="ECO:0000256" key="2">
    <source>
        <dbReference type="ARBA" id="ARBA00022630"/>
    </source>
</evidence>
<evidence type="ECO:0000256" key="4">
    <source>
        <dbReference type="ARBA" id="ARBA00023002"/>
    </source>
</evidence>
<evidence type="ECO:0000313" key="8">
    <source>
        <dbReference type="Proteomes" id="UP001500456"/>
    </source>
</evidence>
<comment type="caution">
    <text evidence="7">The sequence shown here is derived from an EMBL/GenBank/DDBJ whole genome shotgun (WGS) entry which is preliminary data.</text>
</comment>
<organism evidence="7 8">
    <name type="scientific">Streptomyces plumbiresistens</name>
    <dbReference type="NCBI Taxonomy" id="511811"/>
    <lineage>
        <taxon>Bacteria</taxon>
        <taxon>Bacillati</taxon>
        <taxon>Actinomycetota</taxon>
        <taxon>Actinomycetes</taxon>
        <taxon>Kitasatosporales</taxon>
        <taxon>Streptomycetaceae</taxon>
        <taxon>Streptomyces</taxon>
    </lineage>
</organism>
<dbReference type="PRINTS" id="PR00368">
    <property type="entry name" value="FADPNR"/>
</dbReference>
<keyword evidence="8" id="KW-1185">Reference proteome</keyword>
<dbReference type="InterPro" id="IPR028202">
    <property type="entry name" value="Reductase_C"/>
</dbReference>
<feature type="domain" description="FAD/NAD(P)-binding" evidence="5">
    <location>
        <begin position="3"/>
        <end position="290"/>
    </location>
</feature>
<keyword evidence="4" id="KW-0560">Oxidoreductase</keyword>
<accession>A0ABP7RGB8</accession>
<dbReference type="PRINTS" id="PR00469">
    <property type="entry name" value="PNDRDTASEII"/>
</dbReference>
<evidence type="ECO:0000259" key="5">
    <source>
        <dbReference type="Pfam" id="PF07992"/>
    </source>
</evidence>
<dbReference type="InterPro" id="IPR016156">
    <property type="entry name" value="FAD/NAD-linked_Rdtase_dimer_sf"/>
</dbReference>
<dbReference type="InterPro" id="IPR036188">
    <property type="entry name" value="FAD/NAD-bd_sf"/>
</dbReference>